<dbReference type="PANTHER" id="PTHR11567">
    <property type="entry name" value="ACID PHOSPHATASE-RELATED"/>
    <property type="match status" value="1"/>
</dbReference>
<proteinExistence type="inferred from homology"/>
<name>A0A1B0GD38_GLOMM</name>
<feature type="transmembrane region" description="Helical" evidence="3">
    <location>
        <begin position="728"/>
        <end position="748"/>
    </location>
</feature>
<dbReference type="AlphaFoldDB" id="A0A1B0GD38"/>
<organism evidence="4 5">
    <name type="scientific">Glossina morsitans morsitans</name>
    <name type="common">Savannah tsetse fly</name>
    <dbReference type="NCBI Taxonomy" id="37546"/>
    <lineage>
        <taxon>Eukaryota</taxon>
        <taxon>Metazoa</taxon>
        <taxon>Ecdysozoa</taxon>
        <taxon>Arthropoda</taxon>
        <taxon>Hexapoda</taxon>
        <taxon>Insecta</taxon>
        <taxon>Pterygota</taxon>
        <taxon>Neoptera</taxon>
        <taxon>Endopterygota</taxon>
        <taxon>Diptera</taxon>
        <taxon>Brachycera</taxon>
        <taxon>Muscomorpha</taxon>
        <taxon>Hippoboscoidea</taxon>
        <taxon>Glossinidae</taxon>
        <taxon>Glossina</taxon>
    </lineage>
</organism>
<dbReference type="EnsemblMetazoa" id="GMOY011214-RA">
    <property type="protein sequence ID" value="GMOY011214-PA"/>
    <property type="gene ID" value="GMOY011214"/>
</dbReference>
<dbReference type="Gene3D" id="3.40.50.1240">
    <property type="entry name" value="Phosphoglycerate mutase-like"/>
    <property type="match status" value="3"/>
</dbReference>
<dbReference type="InterPro" id="IPR050645">
    <property type="entry name" value="Histidine_acid_phosphatase"/>
</dbReference>
<dbReference type="CDD" id="cd07061">
    <property type="entry name" value="HP_HAP_like"/>
    <property type="match status" value="3"/>
</dbReference>
<keyword evidence="3" id="KW-0472">Membrane</keyword>
<accession>A0A1B0GD38</accession>
<dbReference type="STRING" id="37546.A0A1B0GD38"/>
<dbReference type="PROSITE" id="PS00616">
    <property type="entry name" value="HIS_ACID_PHOSPHAT_1"/>
    <property type="match status" value="1"/>
</dbReference>
<keyword evidence="3" id="KW-1133">Transmembrane helix</keyword>
<keyword evidence="3" id="KW-0812">Transmembrane</keyword>
<dbReference type="InterPro" id="IPR029033">
    <property type="entry name" value="His_PPase_superfam"/>
</dbReference>
<comment type="similarity">
    <text evidence="2">Belongs to the histidine acid phosphatase family.</text>
</comment>
<dbReference type="Proteomes" id="UP000092444">
    <property type="component" value="Unassembled WGS sequence"/>
</dbReference>
<evidence type="ECO:0000256" key="1">
    <source>
        <dbReference type="ARBA" id="ARBA00000032"/>
    </source>
</evidence>
<dbReference type="InterPro" id="IPR000560">
    <property type="entry name" value="His_Pase_clade-2"/>
</dbReference>
<reference evidence="4" key="1">
    <citation type="submission" date="2020-05" db="UniProtKB">
        <authorList>
            <consortium name="EnsemblMetazoa"/>
        </authorList>
    </citation>
    <scope>IDENTIFICATION</scope>
    <source>
        <strain evidence="4">Yale</strain>
    </source>
</reference>
<sequence length="1265" mass="149843">MQRSLKLCEESYCFTITAPTNVMRHGPRTPVDTYPNDPYLKSKFEPIGWGHITNKGKRELYELGVLLKQRYGEFLEPYYTPDKIYAQATASPRAMMTLSTVLAGMLPPLNTAMDWLSGFNWQPIPIFSEPLNQDSLLLVRTPCPRYFEARDEVLQLPEVKLEMLKYHNLFRNLTEMTGMEISNAEHVNSLYITLEAEKDFGLPLPAWTQDYFPEKMQFLAEKSYVYNAYTKEMQKIKGGPFLKKMFDEMLKKRDNKLKPLQRKLFIYTGHDWTVGNILMALQIWQRQMPRFSVMAIFELHKHSQTGEYYIELFRHGPRTPVNTYPNDPYIRETFHPYGWGHLTNAGKRELFKMGQWLARRYENFLTPFYTPDLLHVQSSASPRTLMSMAAVLAGMFPPKNTVMEWNIKLNWQPIPIQAQPLDRDIWLRMTAECPRYQQALQEVLQRSEVQQELKRHENLFKELTEITGLNVTTAHDITSIYITLLAERDYGLNLPSWTQNYYPFKMQFMAEQSYIYNAYTTEMQRIKGGPLLQLMLEHMLGKAEGSLRPLQRKMYMYCAHDWSITNFLMALKVWKRQLPRFSALVLIELHRQASGKDYYVKLFFRNDPKANLEPLILPGCTVACPLDKVLELVKDVIPNAAYEDMCRLKDGSPFEKKKGKYLNMCYLSSVTDYIMQRVLNIFSKCKFRPSADKKTKKAYKKRIKKQQFFIQYKIPLIEMTRSHCNRKLCLAMTGFVLALIFFTLSFYGTVVLTETSALLDGVTKEDLSTLQLLHVIFRHGPRTPADTYPNDPYLNHTFHPYGWGHITNSGKRELFNMGAWLRKRYSNFLGTHYQPDLVHAQATGVTRTHMSLQMVLASLYPPRHTAMEWNTKYNWQPIPVYSQLLNEDTFLLVRTPCPRYFEALYEVLNSPEIKQELQAYEYLFYELTRLTGMNLTESEDVQSLYLTLLAEQEYGLQLPEWTKHYFPEKMQFLAEQSYLYNVWTREMQKIKAGPFLQKMLNEWQAKVNSTLKPNKRKLFIYTGHDSTIVNIMHALKIWQRQMPRYSAIIMFELHRNKDTGQYYVEIYFRNNPKEAPKMMQIPGCDKQCPLEQFTELCREVLLTQKDANRCDPKNEHFTEPPLRVVVCFWWLQVPLYTNTKYGLYKPVCLRMYIYIYNYIYIYIYIYMYIYIYIHIYIYIYIFIYQSARTYHNACDRPNVRQTDKQQSFNMQCFHVFVCICFKNHVLFNFFCYLFIGVVVVFFTKYFVYFTITANYKIQQNKKKKE</sequence>
<dbReference type="PANTHER" id="PTHR11567:SF205">
    <property type="entry name" value="GH28721P-RELATED"/>
    <property type="match status" value="1"/>
</dbReference>
<feature type="transmembrane region" description="Helical" evidence="3">
    <location>
        <begin position="1232"/>
        <end position="1255"/>
    </location>
</feature>
<evidence type="ECO:0000313" key="4">
    <source>
        <dbReference type="EnsemblMetazoa" id="GMOY011214-PA"/>
    </source>
</evidence>
<evidence type="ECO:0000256" key="3">
    <source>
        <dbReference type="SAM" id="Phobius"/>
    </source>
</evidence>
<dbReference type="EMBL" id="CCAG010002314">
    <property type="status" value="NOT_ANNOTATED_CDS"/>
    <property type="molecule type" value="Genomic_DNA"/>
</dbReference>
<dbReference type="EMBL" id="CCAG010002313">
    <property type="status" value="NOT_ANNOTATED_CDS"/>
    <property type="molecule type" value="Genomic_DNA"/>
</dbReference>
<keyword evidence="5" id="KW-1185">Reference proteome</keyword>
<dbReference type="Pfam" id="PF00328">
    <property type="entry name" value="His_Phos_2"/>
    <property type="match status" value="3"/>
</dbReference>
<dbReference type="VEuPathDB" id="VectorBase:GMOY011214"/>
<evidence type="ECO:0000313" key="5">
    <source>
        <dbReference type="Proteomes" id="UP000092444"/>
    </source>
</evidence>
<dbReference type="FunFam" id="3.40.50.1240:FF:000038">
    <property type="entry name" value="venom acid phosphatase Acph-1"/>
    <property type="match status" value="2"/>
</dbReference>
<dbReference type="SUPFAM" id="SSF53254">
    <property type="entry name" value="Phosphoglycerate mutase-like"/>
    <property type="match status" value="3"/>
</dbReference>
<comment type="catalytic activity">
    <reaction evidence="1">
        <text>a phosphate monoester + H2O = an alcohol + phosphate</text>
        <dbReference type="Rhea" id="RHEA:15017"/>
        <dbReference type="ChEBI" id="CHEBI:15377"/>
        <dbReference type="ChEBI" id="CHEBI:30879"/>
        <dbReference type="ChEBI" id="CHEBI:43474"/>
        <dbReference type="ChEBI" id="CHEBI:67140"/>
        <dbReference type="EC" id="3.1.3.2"/>
    </reaction>
</comment>
<dbReference type="InterPro" id="IPR033379">
    <property type="entry name" value="Acid_Pase_AS"/>
</dbReference>
<dbReference type="GO" id="GO:0003993">
    <property type="term" value="F:acid phosphatase activity"/>
    <property type="evidence" value="ECO:0007669"/>
    <property type="project" value="UniProtKB-EC"/>
</dbReference>
<evidence type="ECO:0000256" key="2">
    <source>
        <dbReference type="ARBA" id="ARBA00005375"/>
    </source>
</evidence>
<dbReference type="PROSITE" id="PS00778">
    <property type="entry name" value="HIS_ACID_PHOSPHAT_2"/>
    <property type="match status" value="1"/>
</dbReference>
<feature type="transmembrane region" description="Helical" evidence="3">
    <location>
        <begin position="1159"/>
        <end position="1183"/>
    </location>
</feature>
<protein>
    <submittedName>
        <fullName evidence="4">Uncharacterized protein</fullName>
    </submittedName>
</protein>